<evidence type="ECO:0000259" key="13">
    <source>
        <dbReference type="Pfam" id="PF13476"/>
    </source>
</evidence>
<keyword evidence="8 12" id="KW-0175">Coiled coil</keyword>
<dbReference type="GO" id="GO:0000724">
    <property type="term" value="P:double-strand break repair via homologous recombination"/>
    <property type="evidence" value="ECO:0007669"/>
    <property type="project" value="TreeGrafter"/>
</dbReference>
<dbReference type="PANTHER" id="PTHR19306:SF6">
    <property type="entry name" value="STRUCTURAL MAINTENANCE OF CHROMOSOMES PROTEIN 6"/>
    <property type="match status" value="1"/>
</dbReference>
<dbReference type="SUPFAM" id="SSF75553">
    <property type="entry name" value="Smc hinge domain"/>
    <property type="match status" value="1"/>
</dbReference>
<keyword evidence="11" id="KW-0539">Nucleus</keyword>
<dbReference type="GO" id="GO:0005634">
    <property type="term" value="C:nucleus"/>
    <property type="evidence" value="ECO:0007669"/>
    <property type="project" value="UniProtKB-SubCell"/>
</dbReference>
<accession>A0A814HXU2</accession>
<proteinExistence type="inferred from homology"/>
<feature type="domain" description="Rad50/SbcC-type AAA" evidence="13">
    <location>
        <begin position="50"/>
        <end position="271"/>
    </location>
</feature>
<comment type="similarity">
    <text evidence="3">Belongs to the SMC family. SMC6 subfamily.</text>
</comment>
<feature type="coiled-coil region" evidence="12">
    <location>
        <begin position="361"/>
        <end position="471"/>
    </location>
</feature>
<dbReference type="GO" id="GO:0030915">
    <property type="term" value="C:Smc5-Smc6 complex"/>
    <property type="evidence" value="ECO:0007669"/>
    <property type="project" value="TreeGrafter"/>
</dbReference>
<organism evidence="14 15">
    <name type="scientific">Rotaria sordida</name>
    <dbReference type="NCBI Taxonomy" id="392033"/>
    <lineage>
        <taxon>Eukaryota</taxon>
        <taxon>Metazoa</taxon>
        <taxon>Spiralia</taxon>
        <taxon>Gnathifera</taxon>
        <taxon>Rotifera</taxon>
        <taxon>Eurotatoria</taxon>
        <taxon>Bdelloidea</taxon>
        <taxon>Philodinida</taxon>
        <taxon>Philodinidae</taxon>
        <taxon>Rotaria</taxon>
    </lineage>
</organism>
<dbReference type="SUPFAM" id="SSF52540">
    <property type="entry name" value="P-loop containing nucleoside triphosphate hydrolases"/>
    <property type="match status" value="2"/>
</dbReference>
<evidence type="ECO:0000313" key="14">
    <source>
        <dbReference type="EMBL" id="CAF1016835.1"/>
    </source>
</evidence>
<dbReference type="GO" id="GO:0005524">
    <property type="term" value="F:ATP binding"/>
    <property type="evidence" value="ECO:0007669"/>
    <property type="project" value="UniProtKB-KW"/>
</dbReference>
<evidence type="ECO:0000256" key="2">
    <source>
        <dbReference type="ARBA" id="ARBA00004286"/>
    </source>
</evidence>
<evidence type="ECO:0000256" key="4">
    <source>
        <dbReference type="ARBA" id="ARBA00022454"/>
    </source>
</evidence>
<dbReference type="AlphaFoldDB" id="A0A814HXU2"/>
<evidence type="ECO:0000256" key="3">
    <source>
        <dbReference type="ARBA" id="ARBA00006793"/>
    </source>
</evidence>
<keyword evidence="4" id="KW-0158">Chromosome</keyword>
<keyword evidence="10" id="KW-0234">DNA repair</keyword>
<evidence type="ECO:0000256" key="8">
    <source>
        <dbReference type="ARBA" id="ARBA00023054"/>
    </source>
</evidence>
<dbReference type="GO" id="GO:0003684">
    <property type="term" value="F:damaged DNA binding"/>
    <property type="evidence" value="ECO:0007669"/>
    <property type="project" value="TreeGrafter"/>
</dbReference>
<keyword evidence="9" id="KW-0233">DNA recombination</keyword>
<feature type="coiled-coil region" evidence="12">
    <location>
        <begin position="794"/>
        <end position="849"/>
    </location>
</feature>
<dbReference type="InterPro" id="IPR027417">
    <property type="entry name" value="P-loop_NTPase"/>
</dbReference>
<dbReference type="GO" id="GO:0035861">
    <property type="term" value="C:site of double-strand break"/>
    <property type="evidence" value="ECO:0007669"/>
    <property type="project" value="TreeGrafter"/>
</dbReference>
<dbReference type="GO" id="GO:0016887">
    <property type="term" value="F:ATP hydrolysis activity"/>
    <property type="evidence" value="ECO:0007669"/>
    <property type="project" value="InterPro"/>
</dbReference>
<evidence type="ECO:0000256" key="1">
    <source>
        <dbReference type="ARBA" id="ARBA00004123"/>
    </source>
</evidence>
<evidence type="ECO:0000256" key="12">
    <source>
        <dbReference type="SAM" id="Coils"/>
    </source>
</evidence>
<feature type="coiled-coil region" evidence="12">
    <location>
        <begin position="249"/>
        <end position="336"/>
    </location>
</feature>
<dbReference type="EMBL" id="CAJNOL010000341">
    <property type="protein sequence ID" value="CAF1016835.1"/>
    <property type="molecule type" value="Genomic_DNA"/>
</dbReference>
<gene>
    <name evidence="14" type="ORF">JXQ802_LOCUS14949</name>
</gene>
<evidence type="ECO:0000313" key="15">
    <source>
        <dbReference type="Proteomes" id="UP000663870"/>
    </source>
</evidence>
<dbReference type="Gene3D" id="3.40.50.300">
    <property type="entry name" value="P-loop containing nucleotide triphosphate hydrolases"/>
    <property type="match status" value="2"/>
</dbReference>
<comment type="subcellular location">
    <subcellularLocation>
        <location evidence="2">Chromosome</location>
    </subcellularLocation>
    <subcellularLocation>
        <location evidence="1">Nucleus</location>
    </subcellularLocation>
</comment>
<sequence>MSNSKRPHQSKFDLNNNDIIASTSTQTKKKKLIINSNEKRLHTIGQIKELRMLNFMCHKNFSIEFHSTPMQIITGANGSGKSTIANAICLCLGAQARTTGRTSNVQSFIRQGERFAELSITLANEGPEAYKPELYGKEIHIIRKIGARQSGYKILGDNHKVISTRKETIAEINQALSISPENPLCVLHQEVAKTFLLQSDTQKKYQFYMKVSQLDQIKQAFEGAVYIVQSINQRIDNMKDRHMDMLRAIEPLERDKKKIEIRRDQAEKKHELEIELNVARNTEAQQELITVKNELDQTQKSKDMIEAKMTETINQIHDIDQRIEHLLNEKSDIEKDLLGPNGLRELNYQFSKEKKEIELMIYRLSRECEKYHQTLKEIEQERDSLQKQIDEFENLRQQSDHNEQERQKLNQEIQDHQRQKLECDKLTTSFIDDITINNNNIHTKQSTIDCIKHELQQKQHEIDELKKIEKDKTSVYGTWIFDCLKAIENNNRFHKKPIGPIGRYINCIEPRWSYAVEKHLAPIMSSFICTDVHDERILLELFAQYSRGYRPTIFVMKYPQKVHNISGTLDRIKRANLLSIYQVLKIDNITVECALIDFKQIEATILLEDLEHAKRIRQSGILRWERINKKVKQVVEAWTYDGSNIKLDKAFRIYTNDKQPARYFTSNNTQSLTINELNIEITRLNEQIKQMNLSMNELKTIRQTTKNDLDKMKNMSNENQKKIDELNKQLELLNSTMPIAYAYSFDELQEKLKDCNMLYTTTTQKFEETKENKDIKHQHFADVTQKYENIIKKIESKNDEYTVLTEKINNEQLERQQVQQQIPKLVKKCSQFNEDIQRCQEKLTELTKKKPKKSKTSKTTNRSVHDIQQELDAINNFLKSNEDTIEKRRQIIDEFKAKRDAAQEFKKIYERCYRQVQNLEKFVNKRKERFGQIADQQQYLLRHKFKDLMKKYRFDDCDIKIDHKKEELEIIIKKNQRSVASLSGGERSISTFCFLVALWGSIYQPFRLLDEIDIYMDNEKRNSSLEHLYENTQYYSSSQHIIFTPQAIDPQVWNPLNVPVFWMPTPKRSLQ</sequence>
<feature type="coiled-coil region" evidence="12">
    <location>
        <begin position="667"/>
        <end position="736"/>
    </location>
</feature>
<dbReference type="InterPro" id="IPR036277">
    <property type="entry name" value="SMC_hinge_sf"/>
</dbReference>
<dbReference type="Proteomes" id="UP000663870">
    <property type="component" value="Unassembled WGS sequence"/>
</dbReference>
<dbReference type="Pfam" id="PF13476">
    <property type="entry name" value="AAA_23"/>
    <property type="match status" value="1"/>
</dbReference>
<comment type="caution">
    <text evidence="14">The sequence shown here is derived from an EMBL/GenBank/DDBJ whole genome shotgun (WGS) entry which is preliminary data.</text>
</comment>
<keyword evidence="5" id="KW-0547">Nucleotide-binding</keyword>
<evidence type="ECO:0000256" key="11">
    <source>
        <dbReference type="ARBA" id="ARBA00023242"/>
    </source>
</evidence>
<protein>
    <recommendedName>
        <fullName evidence="13">Rad50/SbcC-type AAA domain-containing protein</fullName>
    </recommendedName>
</protein>
<evidence type="ECO:0000256" key="6">
    <source>
        <dbReference type="ARBA" id="ARBA00022763"/>
    </source>
</evidence>
<dbReference type="InterPro" id="IPR038729">
    <property type="entry name" value="Rad50/SbcC_AAA"/>
</dbReference>
<evidence type="ECO:0000256" key="9">
    <source>
        <dbReference type="ARBA" id="ARBA00023172"/>
    </source>
</evidence>
<evidence type="ECO:0000256" key="10">
    <source>
        <dbReference type="ARBA" id="ARBA00023204"/>
    </source>
</evidence>
<name>A0A814HXU2_9BILA</name>
<dbReference type="PANTHER" id="PTHR19306">
    <property type="entry name" value="STRUCTURAL MAINTENANCE OF CHROMOSOMES 5,6 SMC5, SMC6"/>
    <property type="match status" value="1"/>
</dbReference>
<keyword evidence="15" id="KW-1185">Reference proteome</keyword>
<evidence type="ECO:0000256" key="7">
    <source>
        <dbReference type="ARBA" id="ARBA00022840"/>
    </source>
</evidence>
<keyword evidence="6" id="KW-0227">DNA damage</keyword>
<dbReference type="GO" id="GO:0051276">
    <property type="term" value="P:chromosome organization"/>
    <property type="evidence" value="ECO:0007669"/>
    <property type="project" value="InterPro"/>
</dbReference>
<keyword evidence="7" id="KW-0067">ATP-binding</keyword>
<reference evidence="14" key="1">
    <citation type="submission" date="2021-02" db="EMBL/GenBank/DDBJ databases">
        <authorList>
            <person name="Nowell W R."/>
        </authorList>
    </citation>
    <scope>NUCLEOTIDE SEQUENCE</scope>
</reference>
<evidence type="ECO:0000256" key="5">
    <source>
        <dbReference type="ARBA" id="ARBA00022741"/>
    </source>
</evidence>
<dbReference type="GO" id="GO:0003697">
    <property type="term" value="F:single-stranded DNA binding"/>
    <property type="evidence" value="ECO:0007669"/>
    <property type="project" value="TreeGrafter"/>
</dbReference>